<evidence type="ECO:0000313" key="6">
    <source>
        <dbReference type="Proteomes" id="UP001165160"/>
    </source>
</evidence>
<sequence>MSTSSTAIPMDVDPPSLPSSSSIHASVPSSSSSSSSTTLAGPQNPPPPPPPPSAPSLHSQLSSLLNEYNTLAKLRGEPPPTFENHLPLGPLNADLRYTHLQSDLRSTFENHPETLRGSTLSLSDFLLPPSPLPGLMLNPRQPSLSVSSLGLSSSRSQITSCPLLSRGKTSHLTPRENYDIYLENVAATLQSNLISSSETVESKTVGLTEVEAALKQQALETRRISSEKTRIITTLETETTSETLPVLDTRAREVLEEMKSKAVMYEKGEFTDKDMVEEVAALIDIVIEKLWSWSYSGLNPFRQSIDSTFLTSFPSYSSIISKPISLPLLRSNNASRLYINVQSFVRDLQLMLENCVVFNKEGVYVEAAKKLGEEVRGWIKECKKGEKRVVKKYKKGKGENV</sequence>
<feature type="compositionally biased region" description="Low complexity" evidence="3">
    <location>
        <begin position="18"/>
        <end position="42"/>
    </location>
</feature>
<protein>
    <recommendedName>
        <fullName evidence="4">Bromo domain-containing protein</fullName>
    </recommendedName>
</protein>
<dbReference type="PRINTS" id="PR00503">
    <property type="entry name" value="BROMODOMAIN"/>
</dbReference>
<feature type="compositionally biased region" description="Pro residues" evidence="3">
    <location>
        <begin position="43"/>
        <end position="54"/>
    </location>
</feature>
<dbReference type="Proteomes" id="UP001165160">
    <property type="component" value="Unassembled WGS sequence"/>
</dbReference>
<evidence type="ECO:0000256" key="2">
    <source>
        <dbReference type="PROSITE-ProRule" id="PRU00035"/>
    </source>
</evidence>
<dbReference type="Gene3D" id="1.20.920.10">
    <property type="entry name" value="Bromodomain-like"/>
    <property type="match status" value="1"/>
</dbReference>
<dbReference type="PROSITE" id="PS50014">
    <property type="entry name" value="BROMODOMAIN_2"/>
    <property type="match status" value="1"/>
</dbReference>
<dbReference type="AlphaFoldDB" id="A0A9W7F270"/>
<dbReference type="Pfam" id="PF00439">
    <property type="entry name" value="Bromodomain"/>
    <property type="match status" value="1"/>
</dbReference>
<dbReference type="EMBL" id="BRXX01000225">
    <property type="protein sequence ID" value="GMH98792.1"/>
    <property type="molecule type" value="Genomic_DNA"/>
</dbReference>
<accession>A0A9W7F270</accession>
<dbReference type="SUPFAM" id="SSF47370">
    <property type="entry name" value="Bromodomain"/>
    <property type="match status" value="1"/>
</dbReference>
<dbReference type="SMART" id="SM00297">
    <property type="entry name" value="BROMO"/>
    <property type="match status" value="1"/>
</dbReference>
<evidence type="ECO:0000256" key="1">
    <source>
        <dbReference type="ARBA" id="ARBA00023117"/>
    </source>
</evidence>
<evidence type="ECO:0000313" key="5">
    <source>
        <dbReference type="EMBL" id="GMH98792.1"/>
    </source>
</evidence>
<proteinExistence type="predicted"/>
<feature type="region of interest" description="Disordered" evidence="3">
    <location>
        <begin position="1"/>
        <end position="59"/>
    </location>
</feature>
<reference evidence="6" key="1">
    <citation type="journal article" date="2023" name="Commun. Biol.">
        <title>Genome analysis of Parmales, the sister group of diatoms, reveals the evolutionary specialization of diatoms from phago-mixotrophs to photoautotrophs.</title>
        <authorList>
            <person name="Ban H."/>
            <person name="Sato S."/>
            <person name="Yoshikawa S."/>
            <person name="Yamada K."/>
            <person name="Nakamura Y."/>
            <person name="Ichinomiya M."/>
            <person name="Sato N."/>
            <person name="Blanc-Mathieu R."/>
            <person name="Endo H."/>
            <person name="Kuwata A."/>
            <person name="Ogata H."/>
        </authorList>
    </citation>
    <scope>NUCLEOTIDE SEQUENCE [LARGE SCALE GENOMIC DNA]</scope>
    <source>
        <strain evidence="6">NIES 3699</strain>
    </source>
</reference>
<keyword evidence="6" id="KW-1185">Reference proteome</keyword>
<evidence type="ECO:0000259" key="4">
    <source>
        <dbReference type="PROSITE" id="PS50014"/>
    </source>
</evidence>
<dbReference type="CDD" id="cd04369">
    <property type="entry name" value="Bromodomain"/>
    <property type="match status" value="1"/>
</dbReference>
<dbReference type="InterPro" id="IPR036427">
    <property type="entry name" value="Bromodomain-like_sf"/>
</dbReference>
<evidence type="ECO:0000256" key="3">
    <source>
        <dbReference type="SAM" id="MobiDB-lite"/>
    </source>
</evidence>
<dbReference type="InterPro" id="IPR001487">
    <property type="entry name" value="Bromodomain"/>
</dbReference>
<organism evidence="5 6">
    <name type="scientific">Triparma verrucosa</name>
    <dbReference type="NCBI Taxonomy" id="1606542"/>
    <lineage>
        <taxon>Eukaryota</taxon>
        <taxon>Sar</taxon>
        <taxon>Stramenopiles</taxon>
        <taxon>Ochrophyta</taxon>
        <taxon>Bolidophyceae</taxon>
        <taxon>Parmales</taxon>
        <taxon>Triparmaceae</taxon>
        <taxon>Triparma</taxon>
    </lineage>
</organism>
<name>A0A9W7F270_9STRA</name>
<comment type="caution">
    <text evidence="5">The sequence shown here is derived from an EMBL/GenBank/DDBJ whole genome shotgun (WGS) entry which is preliminary data.</text>
</comment>
<gene>
    <name evidence="5" type="ORF">TrVE_jg8871</name>
</gene>
<feature type="domain" description="Bromo" evidence="4">
    <location>
        <begin position="300"/>
        <end position="366"/>
    </location>
</feature>
<keyword evidence="1 2" id="KW-0103">Bromodomain</keyword>